<dbReference type="EMBL" id="PFNG01000037">
    <property type="protein sequence ID" value="PIZ41928.1"/>
    <property type="molecule type" value="Genomic_DNA"/>
</dbReference>
<dbReference type="SUPFAM" id="SSF51419">
    <property type="entry name" value="PLP-binding barrel"/>
    <property type="match status" value="1"/>
</dbReference>
<keyword evidence="3" id="KW-0413">Isomerase</keyword>
<dbReference type="Proteomes" id="UP000230956">
    <property type="component" value="Unassembled WGS sequence"/>
</dbReference>
<gene>
    <name evidence="5" type="ORF">COY37_01455</name>
</gene>
<evidence type="ECO:0000259" key="4">
    <source>
        <dbReference type="Pfam" id="PF01168"/>
    </source>
</evidence>
<comment type="cofactor">
    <cofactor evidence="1">
        <name>pyridoxal 5'-phosphate</name>
        <dbReference type="ChEBI" id="CHEBI:597326"/>
    </cofactor>
</comment>
<comment type="caution">
    <text evidence="5">The sequence shown here is derived from an EMBL/GenBank/DDBJ whole genome shotgun (WGS) entry which is preliminary data.</text>
</comment>
<organism evidence="5 6">
    <name type="scientific">Candidatus Aquicultor secundus</name>
    <dbReference type="NCBI Taxonomy" id="1973895"/>
    <lineage>
        <taxon>Bacteria</taxon>
        <taxon>Bacillati</taxon>
        <taxon>Actinomycetota</taxon>
        <taxon>Candidatus Aquicultoria</taxon>
        <taxon>Candidatus Aquicultorales</taxon>
        <taxon>Candidatus Aquicultoraceae</taxon>
        <taxon>Candidatus Aquicultor</taxon>
    </lineage>
</organism>
<dbReference type="GO" id="GO:0008784">
    <property type="term" value="F:alanine racemase activity"/>
    <property type="evidence" value="ECO:0007669"/>
    <property type="project" value="TreeGrafter"/>
</dbReference>
<dbReference type="InterPro" id="IPR000821">
    <property type="entry name" value="Ala_racemase"/>
</dbReference>
<evidence type="ECO:0000313" key="6">
    <source>
        <dbReference type="Proteomes" id="UP000230956"/>
    </source>
</evidence>
<dbReference type="InterPro" id="IPR001608">
    <property type="entry name" value="Ala_racemase_N"/>
</dbReference>
<dbReference type="PANTHER" id="PTHR30511">
    <property type="entry name" value="ALANINE RACEMASE"/>
    <property type="match status" value="1"/>
</dbReference>
<dbReference type="Gene3D" id="3.20.20.10">
    <property type="entry name" value="Alanine racemase"/>
    <property type="match status" value="1"/>
</dbReference>
<evidence type="ECO:0000256" key="1">
    <source>
        <dbReference type="ARBA" id="ARBA00001933"/>
    </source>
</evidence>
<accession>A0A2M7TAE5</accession>
<evidence type="ECO:0000256" key="3">
    <source>
        <dbReference type="ARBA" id="ARBA00023235"/>
    </source>
</evidence>
<reference evidence="6" key="1">
    <citation type="submission" date="2017-09" db="EMBL/GenBank/DDBJ databases">
        <title>Depth-based differentiation of microbial function through sediment-hosted aquifers and enrichment of novel symbionts in the deep terrestrial subsurface.</title>
        <authorList>
            <person name="Probst A.J."/>
            <person name="Ladd B."/>
            <person name="Jarett J.K."/>
            <person name="Geller-Mcgrath D.E."/>
            <person name="Sieber C.M.K."/>
            <person name="Emerson J.B."/>
            <person name="Anantharaman K."/>
            <person name="Thomas B.C."/>
            <person name="Malmstrom R."/>
            <person name="Stieglmeier M."/>
            <person name="Klingl A."/>
            <person name="Woyke T."/>
            <person name="Ryan C.M."/>
            <person name="Banfield J.F."/>
        </authorList>
    </citation>
    <scope>NUCLEOTIDE SEQUENCE [LARGE SCALE GENOMIC DNA]</scope>
</reference>
<evidence type="ECO:0000256" key="2">
    <source>
        <dbReference type="ARBA" id="ARBA00022898"/>
    </source>
</evidence>
<dbReference type="Pfam" id="PF01168">
    <property type="entry name" value="Ala_racemase_N"/>
    <property type="match status" value="1"/>
</dbReference>
<name>A0A2M7TAE5_9ACTN</name>
<dbReference type="AlphaFoldDB" id="A0A2M7TAE5"/>
<sequence>MQPSLTVDLNKIAHNAHVITSTCNANGIEVVGVVKACLGNPAVARAMIAGGVSTVADSRLQNLERLLDIDVLRDVPRMMLRQPMTWEIPRTVEITDMCLVSELATIKRISHAASAIRKEYKVIVMVEAGDLREGVLPQDLFGFMREALRFSWIRFEGIGSNVACLQGVSPTPAMLELLVKSAGDLRERLDTRLPVVSGGNSSIWKLIEAGAVPPGVNQVRLGEAILLGQETVDLDPIPHTFQDAIILEAEIVEIKEKPTQQPDGLRKRAILAIGSQDICRGALRTLDMKAKILRRSSDHLVVDVTESEHTYEIGDTISFIPSYEAMLAAMTSPFVAKSYSS</sequence>
<evidence type="ECO:0000313" key="5">
    <source>
        <dbReference type="EMBL" id="PIZ41928.1"/>
    </source>
</evidence>
<dbReference type="InterPro" id="IPR029066">
    <property type="entry name" value="PLP-binding_barrel"/>
</dbReference>
<keyword evidence="2" id="KW-0663">Pyridoxal phosphate</keyword>
<dbReference type="RefSeq" id="WP_286677623.1">
    <property type="nucleotide sequence ID" value="NZ_MNXI01000018.1"/>
</dbReference>
<dbReference type="GO" id="GO:0005829">
    <property type="term" value="C:cytosol"/>
    <property type="evidence" value="ECO:0007669"/>
    <property type="project" value="TreeGrafter"/>
</dbReference>
<dbReference type="GO" id="GO:0030170">
    <property type="term" value="F:pyridoxal phosphate binding"/>
    <property type="evidence" value="ECO:0007669"/>
    <property type="project" value="TreeGrafter"/>
</dbReference>
<proteinExistence type="predicted"/>
<feature type="domain" description="Alanine racemase N-terminal" evidence="4">
    <location>
        <begin position="7"/>
        <end position="225"/>
    </location>
</feature>
<protein>
    <submittedName>
        <fullName evidence="5">Alanine racemase</fullName>
    </submittedName>
</protein>
<dbReference type="PANTHER" id="PTHR30511:SF3">
    <property type="entry name" value="LYSINE RACEMASE"/>
    <property type="match status" value="1"/>
</dbReference>